<dbReference type="AlphaFoldDB" id="A0A9P7ZPT9"/>
<dbReference type="Proteomes" id="UP000887229">
    <property type="component" value="Unassembled WGS sequence"/>
</dbReference>
<dbReference type="RefSeq" id="XP_046119561.1">
    <property type="nucleotide sequence ID" value="XM_046262134.1"/>
</dbReference>
<name>A0A9P7ZPT9_9HYPO</name>
<dbReference type="OrthoDB" id="4851849at2759"/>
<evidence type="ECO:0000313" key="1">
    <source>
        <dbReference type="EMBL" id="KAG9255637.1"/>
    </source>
</evidence>
<keyword evidence="2" id="KW-1185">Reference proteome</keyword>
<accession>A0A9P7ZPT9</accession>
<dbReference type="GeneID" id="70293037"/>
<reference evidence="1" key="1">
    <citation type="journal article" date="2021" name="IMA Fungus">
        <title>Genomic characterization of three marine fungi, including Emericellopsis atlantica sp. nov. with signatures of a generalist lifestyle and marine biomass degradation.</title>
        <authorList>
            <person name="Hagestad O.C."/>
            <person name="Hou L."/>
            <person name="Andersen J.H."/>
            <person name="Hansen E.H."/>
            <person name="Altermark B."/>
            <person name="Li C."/>
            <person name="Kuhnert E."/>
            <person name="Cox R.J."/>
            <person name="Crous P.W."/>
            <person name="Spatafora J.W."/>
            <person name="Lail K."/>
            <person name="Amirebrahimi M."/>
            <person name="Lipzen A."/>
            <person name="Pangilinan J."/>
            <person name="Andreopoulos W."/>
            <person name="Hayes R.D."/>
            <person name="Ng V."/>
            <person name="Grigoriev I.V."/>
            <person name="Jackson S.A."/>
            <person name="Sutton T.D.S."/>
            <person name="Dobson A.D.W."/>
            <person name="Rama T."/>
        </authorList>
    </citation>
    <scope>NUCLEOTIDE SEQUENCE</scope>
    <source>
        <strain evidence="1">TS7</strain>
    </source>
</reference>
<dbReference type="Pfam" id="PF14441">
    <property type="entry name" value="OTT_1508_deam"/>
    <property type="match status" value="1"/>
</dbReference>
<evidence type="ECO:0000313" key="2">
    <source>
        <dbReference type="Proteomes" id="UP000887229"/>
    </source>
</evidence>
<dbReference type="EMBL" id="MU251250">
    <property type="protein sequence ID" value="KAG9255637.1"/>
    <property type="molecule type" value="Genomic_DNA"/>
</dbReference>
<dbReference type="InterPro" id="IPR027796">
    <property type="entry name" value="OTT_1508_deam-like"/>
</dbReference>
<sequence>MVLKFSVALTMNYHEEATACADSISFLYVLHPVPQQPFAHALDEPMKQGPEDYVLPFKKERDLASTLAFLSSLKTDPNRIPALSVRENQKKMQLEVMVAANSQKPGDSLRTLEFIKEGLDRILGAVSQSIKGQSMRKSNNESDLNTARERLRFNQQRNQRQPLKPLLQNVAKLLGQSTEFVSRAKRLIAAIDAWERHQVERRLQNVVEHVYALSQLENLAILIRTIPNRDLDPCSKENLINIVRKVARYKDSAGLLHRTASRFPIARKSSVTTVTLPNQAYQRIDASIASPNLASTLTRIRGGNAKVASKNAKATVRQMCRLLGTTEEEANAEFTAKRKQILDKAKIHAEVQLVYHLEVANVRPRPRVICSSKDACYLCNLFIAAHGKFHTPKCHGRLYPGWKLPLWPPSLVDTREFITRVESQVQDSIGLMLARQNRTVYQYPNESTVLTILNSISTPSRANSLLSVTPPPISGTQNDDTSICASQRTTGVCEKVIPPRRDANLETIDGSGEKALSRQKHMLAQSQSVVGTIQGNSIPSVHSSPLFTLQVEYSVGPGGPLGGGSGELAGITYNLTWLDRTEAEKIRQTGMGKIIDCDKIGGEINIDPKALQGLHLSSGQSIFRFDLL</sequence>
<protein>
    <submittedName>
        <fullName evidence="1">Uncharacterized protein</fullName>
    </submittedName>
</protein>
<organism evidence="1 2">
    <name type="scientific">Emericellopsis atlantica</name>
    <dbReference type="NCBI Taxonomy" id="2614577"/>
    <lineage>
        <taxon>Eukaryota</taxon>
        <taxon>Fungi</taxon>
        <taxon>Dikarya</taxon>
        <taxon>Ascomycota</taxon>
        <taxon>Pezizomycotina</taxon>
        <taxon>Sordariomycetes</taxon>
        <taxon>Hypocreomycetidae</taxon>
        <taxon>Hypocreales</taxon>
        <taxon>Bionectriaceae</taxon>
        <taxon>Emericellopsis</taxon>
    </lineage>
</organism>
<comment type="caution">
    <text evidence="1">The sequence shown here is derived from an EMBL/GenBank/DDBJ whole genome shotgun (WGS) entry which is preliminary data.</text>
</comment>
<proteinExistence type="predicted"/>
<gene>
    <name evidence="1" type="ORF">F5Z01DRAFT_635263</name>
</gene>